<dbReference type="SUPFAM" id="SSF55781">
    <property type="entry name" value="GAF domain-like"/>
    <property type="match status" value="1"/>
</dbReference>
<evidence type="ECO:0000313" key="6">
    <source>
        <dbReference type="Proteomes" id="UP001198242"/>
    </source>
</evidence>
<dbReference type="GO" id="GO:0003677">
    <property type="term" value="F:DNA binding"/>
    <property type="evidence" value="ECO:0007669"/>
    <property type="project" value="UniProtKB-KW"/>
</dbReference>
<dbReference type="Pfam" id="PF00196">
    <property type="entry name" value="GerE"/>
    <property type="match status" value="1"/>
</dbReference>
<dbReference type="AlphaFoldDB" id="A0AAE3DZQ6"/>
<dbReference type="GO" id="GO:0006355">
    <property type="term" value="P:regulation of DNA-templated transcription"/>
    <property type="evidence" value="ECO:0007669"/>
    <property type="project" value="InterPro"/>
</dbReference>
<dbReference type="PROSITE" id="PS50043">
    <property type="entry name" value="HTH_LUXR_2"/>
    <property type="match status" value="1"/>
</dbReference>
<evidence type="ECO:0000313" key="5">
    <source>
        <dbReference type="EMBL" id="MCC2210948.1"/>
    </source>
</evidence>
<feature type="domain" description="HTH luxR-type" evidence="4">
    <location>
        <begin position="188"/>
        <end position="251"/>
    </location>
</feature>
<dbReference type="Gene3D" id="1.10.10.10">
    <property type="entry name" value="Winged helix-like DNA-binding domain superfamily/Winged helix DNA-binding domain"/>
    <property type="match status" value="1"/>
</dbReference>
<dbReference type="InterPro" id="IPR000792">
    <property type="entry name" value="Tscrpt_reg_LuxR_C"/>
</dbReference>
<evidence type="ECO:0000256" key="1">
    <source>
        <dbReference type="ARBA" id="ARBA00023015"/>
    </source>
</evidence>
<dbReference type="SMART" id="SM00421">
    <property type="entry name" value="HTH_LUXR"/>
    <property type="match status" value="1"/>
</dbReference>
<dbReference type="SUPFAM" id="SSF46894">
    <property type="entry name" value="C-terminal effector domain of the bipartite response regulators"/>
    <property type="match status" value="1"/>
</dbReference>
<dbReference type="PROSITE" id="PS00622">
    <property type="entry name" value="HTH_LUXR_1"/>
    <property type="match status" value="1"/>
</dbReference>
<name>A0AAE3DZQ6_9FIRM</name>
<proteinExistence type="predicted"/>
<dbReference type="PANTHER" id="PTHR44688:SF16">
    <property type="entry name" value="DNA-BINDING TRANSCRIPTIONAL ACTIVATOR DEVR_DOSR"/>
    <property type="match status" value="1"/>
</dbReference>
<dbReference type="InterPro" id="IPR029016">
    <property type="entry name" value="GAF-like_dom_sf"/>
</dbReference>
<protein>
    <submittedName>
        <fullName evidence="5">Helix-turn-helix transcriptional regulator</fullName>
    </submittedName>
</protein>
<evidence type="ECO:0000256" key="3">
    <source>
        <dbReference type="ARBA" id="ARBA00023163"/>
    </source>
</evidence>
<dbReference type="InterPro" id="IPR036388">
    <property type="entry name" value="WH-like_DNA-bd_sf"/>
</dbReference>
<keyword evidence="2" id="KW-0238">DNA-binding</keyword>
<dbReference type="RefSeq" id="WP_308456615.1">
    <property type="nucleotide sequence ID" value="NZ_JAJEQM010000012.1"/>
</dbReference>
<keyword evidence="3" id="KW-0804">Transcription</keyword>
<keyword evidence="1" id="KW-0805">Transcription regulation</keyword>
<keyword evidence="6" id="KW-1185">Reference proteome</keyword>
<dbReference type="EMBL" id="JAJEQM010000012">
    <property type="protein sequence ID" value="MCC2210948.1"/>
    <property type="molecule type" value="Genomic_DNA"/>
</dbReference>
<organism evidence="5 6">
    <name type="scientific">Hominilimicola fabiformis</name>
    <dbReference type="NCBI Taxonomy" id="2885356"/>
    <lineage>
        <taxon>Bacteria</taxon>
        <taxon>Bacillati</taxon>
        <taxon>Bacillota</taxon>
        <taxon>Clostridia</taxon>
        <taxon>Eubacteriales</taxon>
        <taxon>Oscillospiraceae</taxon>
        <taxon>Hominilimicola</taxon>
    </lineage>
</organism>
<evidence type="ECO:0000256" key="2">
    <source>
        <dbReference type="ARBA" id="ARBA00023125"/>
    </source>
</evidence>
<reference evidence="5 6" key="1">
    <citation type="submission" date="2021-10" db="EMBL/GenBank/DDBJ databases">
        <title>Anaerobic single-cell dispensing facilitates the cultivation of human gut bacteria.</title>
        <authorList>
            <person name="Afrizal A."/>
        </authorList>
    </citation>
    <scope>NUCLEOTIDE SEQUENCE [LARGE SCALE GENOMIC DNA]</scope>
    <source>
        <strain evidence="5 6">CLA-AA-H232</strain>
    </source>
</reference>
<dbReference type="CDD" id="cd06170">
    <property type="entry name" value="LuxR_C_like"/>
    <property type="match status" value="1"/>
</dbReference>
<accession>A0AAE3DZQ6</accession>
<dbReference type="InterPro" id="IPR016032">
    <property type="entry name" value="Sig_transdc_resp-reg_C-effctor"/>
</dbReference>
<comment type="caution">
    <text evidence="5">The sequence shown here is derived from an EMBL/GenBank/DDBJ whole genome shotgun (WGS) entry which is preliminary data.</text>
</comment>
<evidence type="ECO:0000259" key="4">
    <source>
        <dbReference type="PROSITE" id="PS50043"/>
    </source>
</evidence>
<dbReference type="PRINTS" id="PR00038">
    <property type="entry name" value="HTHLUXR"/>
</dbReference>
<sequence>MLTENEWNTINNMLLELYTIDELDVFTSKIMKMIRMLIPYTKGWFIILDDDRKIRKEQSYFIGLDTDVKDKYTDVFYNEDYIQYLYDFVSETSVYKDTSILESDVREKTDFYIKFLKPEDIIFGCGIILIKNSRIIGMFNLFRNEKSGDFNEKELYVLNLLKNHIANMLHNVMRLDRASITVNKSLNNFAKTYGLTSRESEILSLINKGLSNQEISDKVVISVSTVKKHIYNIYNKTGVSSRGQLISLFLE</sequence>
<gene>
    <name evidence="5" type="ORF">LKE05_09135</name>
</gene>
<dbReference type="Proteomes" id="UP001198242">
    <property type="component" value="Unassembled WGS sequence"/>
</dbReference>
<dbReference type="Gene3D" id="3.30.450.40">
    <property type="match status" value="1"/>
</dbReference>
<dbReference type="PANTHER" id="PTHR44688">
    <property type="entry name" value="DNA-BINDING TRANSCRIPTIONAL ACTIVATOR DEVR_DOSR"/>
    <property type="match status" value="1"/>
</dbReference>